<organism evidence="1 2">
    <name type="scientific">Uabimicrobium amorphum</name>
    <dbReference type="NCBI Taxonomy" id="2596890"/>
    <lineage>
        <taxon>Bacteria</taxon>
        <taxon>Pseudomonadati</taxon>
        <taxon>Planctomycetota</taxon>
        <taxon>Candidatus Uabimicrobiia</taxon>
        <taxon>Candidatus Uabimicrobiales</taxon>
        <taxon>Candidatus Uabimicrobiaceae</taxon>
        <taxon>Candidatus Uabimicrobium</taxon>
    </lineage>
</organism>
<dbReference type="Proteomes" id="UP000326354">
    <property type="component" value="Chromosome"/>
</dbReference>
<sequence length="585" mass="67798">MKNIIVISLLSVFLQALPGYFTIEIVDKDTHRGIPLVELRTVNDVVYHSDSNGIVAFYEPGLMNNNVFFHIKSHGYEYPKDGFGYRGIRLDITPGGKKRIAMKRINVAERLYRVTGQGIYRDSVLVGKSLPSSSVINSNVMGQDTVMMAKYRDKLYWFWGDTNRVSYPLGNFKVSGATSIVSDPDHGIDLHYFRENDFCKALCPFAKRGVVWIESVVVLEDDTNRERLIAQYEELKDLTTVLQRGLVMFDDETQVFKPLSVFDLQDLYPRGHPFRAMVNNEEYLFFAHPHPQPFPNVRVKATLKDIQQPDNYEVLVKNERGFIWKKGKKCLEAKSDDWIFLRDMHSEKQLHMHAGSIFWNPYRKRWILIGQEAGGSSSFLGEIWYAEADTPIGPWVYARKIVTHTNYTFYNPTQHPIFDKENGKIIYFEGTYTNTFTKVPVTATPRYNYNQIMYRLHLDDERVYLPCPVYENGSEFSFKEKASQYDTIAFFALPADREKSSAVAIYQDGSRLTTNKMSGEPLFYAAKNNAIHTTALCEYQNRKSAKYHYSVKELPSEEWKKVRTVCRVWKNPTRSTYDYSIKPQE</sequence>
<gene>
    <name evidence="1" type="ORF">UABAM_00347</name>
</gene>
<dbReference type="KEGG" id="uam:UABAM_00347"/>
<dbReference type="InterPro" id="IPR023296">
    <property type="entry name" value="Glyco_hydro_beta-prop_sf"/>
</dbReference>
<dbReference type="EMBL" id="AP019860">
    <property type="protein sequence ID" value="BBM82004.1"/>
    <property type="molecule type" value="Genomic_DNA"/>
</dbReference>
<dbReference type="RefSeq" id="WP_151966264.1">
    <property type="nucleotide sequence ID" value="NZ_AP019860.1"/>
</dbReference>
<keyword evidence="2" id="KW-1185">Reference proteome</keyword>
<proteinExistence type="predicted"/>
<reference evidence="1 2" key="1">
    <citation type="submission" date="2019-08" db="EMBL/GenBank/DDBJ databases">
        <title>Complete genome sequence of Candidatus Uab amorphum.</title>
        <authorList>
            <person name="Shiratori T."/>
            <person name="Suzuki S."/>
            <person name="Kakizawa Y."/>
            <person name="Ishida K."/>
        </authorList>
    </citation>
    <scope>NUCLEOTIDE SEQUENCE [LARGE SCALE GENOMIC DNA]</scope>
    <source>
        <strain evidence="1 2">SRT547</strain>
    </source>
</reference>
<protein>
    <submittedName>
        <fullName evidence="1">Uncharacterized protein</fullName>
    </submittedName>
</protein>
<accession>A0A5S9IHZ4</accession>
<evidence type="ECO:0000313" key="2">
    <source>
        <dbReference type="Proteomes" id="UP000326354"/>
    </source>
</evidence>
<evidence type="ECO:0000313" key="1">
    <source>
        <dbReference type="EMBL" id="BBM82004.1"/>
    </source>
</evidence>
<name>A0A5S9IHZ4_UABAM</name>
<dbReference type="OrthoDB" id="210667at2"/>
<dbReference type="SUPFAM" id="SSF75005">
    <property type="entry name" value="Arabinanase/levansucrase/invertase"/>
    <property type="match status" value="1"/>
</dbReference>
<dbReference type="AlphaFoldDB" id="A0A5S9IHZ4"/>